<protein>
    <recommendedName>
        <fullName evidence="3">DUF1817 domain-containing protein</fullName>
    </recommendedName>
</protein>
<name>K9UNC9_CHAP6</name>
<dbReference type="PATRIC" id="fig|1173020.3.peg.6621"/>
<dbReference type="Pfam" id="PF08847">
    <property type="entry name" value="Crr6"/>
    <property type="match status" value="1"/>
</dbReference>
<dbReference type="HOGENOM" id="CLU_092224_1_0_3"/>
<dbReference type="GO" id="GO:0010275">
    <property type="term" value="P:NAD(P)H dehydrogenase complex assembly"/>
    <property type="evidence" value="ECO:0007669"/>
    <property type="project" value="TreeGrafter"/>
</dbReference>
<dbReference type="Proteomes" id="UP000010366">
    <property type="component" value="Chromosome"/>
</dbReference>
<dbReference type="PANTHER" id="PTHR35724:SF1">
    <property type="entry name" value="PROTEIN CHLORORESPIRATORY REDUCTION 6, CHLOROPLASTIC"/>
    <property type="match status" value="1"/>
</dbReference>
<dbReference type="OrthoDB" id="489874at2"/>
<dbReference type="PANTHER" id="PTHR35724">
    <property type="entry name" value="PROTEIN CHLORORESPIRATORY REDUCTION 6, CHLOROPLASTIC"/>
    <property type="match status" value="1"/>
</dbReference>
<keyword evidence="2" id="KW-1185">Reference proteome</keyword>
<dbReference type="STRING" id="1173020.Cha6605_5756"/>
<dbReference type="KEGG" id="cmp:Cha6605_5756"/>
<gene>
    <name evidence="1" type="ORF">Cha6605_5756</name>
</gene>
<evidence type="ECO:0008006" key="3">
    <source>
        <dbReference type="Google" id="ProtNLM"/>
    </source>
</evidence>
<evidence type="ECO:0000313" key="2">
    <source>
        <dbReference type="Proteomes" id="UP000010366"/>
    </source>
</evidence>
<reference evidence="1 2" key="1">
    <citation type="submission" date="2012-05" db="EMBL/GenBank/DDBJ databases">
        <title>Finished chromosome of genome of Chamaesiphon sp. PCC 6605.</title>
        <authorList>
            <consortium name="US DOE Joint Genome Institute"/>
            <person name="Gugger M."/>
            <person name="Coursin T."/>
            <person name="Rippka R."/>
            <person name="Tandeau De Marsac N."/>
            <person name="Huntemann M."/>
            <person name="Wei C.-L."/>
            <person name="Han J."/>
            <person name="Detter J.C."/>
            <person name="Han C."/>
            <person name="Tapia R."/>
            <person name="Chen A."/>
            <person name="Kyrpides N."/>
            <person name="Mavromatis K."/>
            <person name="Markowitz V."/>
            <person name="Szeto E."/>
            <person name="Ivanova N."/>
            <person name="Pagani I."/>
            <person name="Pati A."/>
            <person name="Goodwin L."/>
            <person name="Nordberg H.P."/>
            <person name="Cantor M.N."/>
            <person name="Hua S.X."/>
            <person name="Woyke T."/>
            <person name="Kerfeld C.A."/>
        </authorList>
    </citation>
    <scope>NUCLEOTIDE SEQUENCE [LARGE SCALE GENOMIC DNA]</scope>
    <source>
        <strain evidence="2">ATCC 27169 / PCC 6605</strain>
    </source>
</reference>
<accession>K9UNC9</accession>
<dbReference type="InterPro" id="IPR014946">
    <property type="entry name" value="CRR6"/>
</dbReference>
<proteinExistence type="predicted"/>
<dbReference type="eggNOG" id="COG5474">
    <property type="taxonomic scope" value="Bacteria"/>
</dbReference>
<dbReference type="NCBIfam" id="NF038024">
    <property type="entry name" value="CRR6_slr1097"/>
    <property type="match status" value="1"/>
</dbReference>
<evidence type="ECO:0000313" key="1">
    <source>
        <dbReference type="EMBL" id="AFY96612.1"/>
    </source>
</evidence>
<dbReference type="RefSeq" id="WP_015162687.1">
    <property type="nucleotide sequence ID" value="NC_019697.1"/>
</dbReference>
<sequence>MTTVSISQSAILNLDLSPIATDLDRWLVDKNPTQFNLDIKLAIDYPLEPQDPRELSEIPEVRLWFIRVDACYPQLPLILDWQAGELARYVAMLVPHQFSRKDGIQYNPEALEIWVMHRVFLLTAWLDAQQIKDRSRLKFMTQMLGYELDDGLFDLLK</sequence>
<dbReference type="AlphaFoldDB" id="K9UNC9"/>
<dbReference type="EMBL" id="CP003600">
    <property type="protein sequence ID" value="AFY96612.1"/>
    <property type="molecule type" value="Genomic_DNA"/>
</dbReference>
<organism evidence="1 2">
    <name type="scientific">Chamaesiphon minutus (strain ATCC 27169 / PCC 6605)</name>
    <dbReference type="NCBI Taxonomy" id="1173020"/>
    <lineage>
        <taxon>Bacteria</taxon>
        <taxon>Bacillati</taxon>
        <taxon>Cyanobacteriota</taxon>
        <taxon>Cyanophyceae</taxon>
        <taxon>Gomontiellales</taxon>
        <taxon>Chamaesiphonaceae</taxon>
        <taxon>Chamaesiphon</taxon>
    </lineage>
</organism>